<comment type="caution">
    <text evidence="1">The sequence shown here is derived from an EMBL/GenBank/DDBJ whole genome shotgun (WGS) entry which is preliminary data.</text>
</comment>
<evidence type="ECO:0000313" key="1">
    <source>
        <dbReference type="EMBL" id="KKL86221.1"/>
    </source>
</evidence>
<accession>A0A0F9G720</accession>
<gene>
    <name evidence="1" type="ORF">LCGC14_1946890</name>
</gene>
<sequence>MRDQRLVAIKDPQLRKLRNSLRQILFLKKVEILKKNYTGVNWPARWDIELPYKASICSCSICGNIDRDMVYDGKTSKWNCVECNKIFVLLDFDEV</sequence>
<dbReference type="EMBL" id="LAZR01021175">
    <property type="protein sequence ID" value="KKL86221.1"/>
    <property type="molecule type" value="Genomic_DNA"/>
</dbReference>
<protein>
    <submittedName>
        <fullName evidence="1">Uncharacterized protein</fullName>
    </submittedName>
</protein>
<dbReference type="AlphaFoldDB" id="A0A0F9G720"/>
<name>A0A0F9G720_9ZZZZ</name>
<organism evidence="1">
    <name type="scientific">marine sediment metagenome</name>
    <dbReference type="NCBI Taxonomy" id="412755"/>
    <lineage>
        <taxon>unclassified sequences</taxon>
        <taxon>metagenomes</taxon>
        <taxon>ecological metagenomes</taxon>
    </lineage>
</organism>
<proteinExistence type="predicted"/>
<reference evidence="1" key="1">
    <citation type="journal article" date="2015" name="Nature">
        <title>Complex archaea that bridge the gap between prokaryotes and eukaryotes.</title>
        <authorList>
            <person name="Spang A."/>
            <person name="Saw J.H."/>
            <person name="Jorgensen S.L."/>
            <person name="Zaremba-Niedzwiedzka K."/>
            <person name="Martijn J."/>
            <person name="Lind A.E."/>
            <person name="van Eijk R."/>
            <person name="Schleper C."/>
            <person name="Guy L."/>
            <person name="Ettema T.J."/>
        </authorList>
    </citation>
    <scope>NUCLEOTIDE SEQUENCE</scope>
</reference>